<protein>
    <submittedName>
        <fullName evidence="8">DNA replication complex gins protein PSF1</fullName>
    </submittedName>
</protein>
<dbReference type="InterPro" id="IPR021151">
    <property type="entry name" value="GINS_A"/>
</dbReference>
<gene>
    <name evidence="8" type="ORF">AV274_3431</name>
    <name evidence="7" type="ORF">AV274_5543</name>
</gene>
<reference evidence="8 9" key="1">
    <citation type="submission" date="2016-05" db="EMBL/GenBank/DDBJ databases">
        <title>Nuclear genome of Blastocystis sp. subtype 1 NandII.</title>
        <authorList>
            <person name="Gentekaki E."/>
            <person name="Curtis B."/>
            <person name="Stairs C."/>
            <person name="Eme L."/>
            <person name="Herman E."/>
            <person name="Klimes V."/>
            <person name="Arias M.C."/>
            <person name="Elias M."/>
            <person name="Hilliou F."/>
            <person name="Klute M."/>
            <person name="Malik S.-B."/>
            <person name="Pightling A."/>
            <person name="Rachubinski R."/>
            <person name="Salas D."/>
            <person name="Schlacht A."/>
            <person name="Suga H."/>
            <person name="Archibald J."/>
            <person name="Ball S.G."/>
            <person name="Clark G."/>
            <person name="Dacks J."/>
            <person name="Van Der Giezen M."/>
            <person name="Tsaousis A."/>
            <person name="Roger A."/>
        </authorList>
    </citation>
    <scope>NUCLEOTIDE SEQUENCE [LARGE SCALE GENOMIC DNA]</scope>
    <source>
        <strain evidence="9">ATCC 50177 / NandII</strain>
        <strain evidence="8">NandII</strain>
    </source>
</reference>
<dbReference type="Proteomes" id="UP000078348">
    <property type="component" value="Unassembled WGS sequence"/>
</dbReference>
<feature type="domain" description="GINS subunit" evidence="5">
    <location>
        <begin position="65"/>
        <end position="147"/>
    </location>
</feature>
<evidence type="ECO:0000256" key="1">
    <source>
        <dbReference type="ARBA" id="ARBA00004123"/>
    </source>
</evidence>
<dbReference type="Gene3D" id="1.20.58.1030">
    <property type="match status" value="1"/>
</dbReference>
<dbReference type="InterPro" id="IPR005339">
    <property type="entry name" value="GINS_Psf1"/>
</dbReference>
<dbReference type="SUPFAM" id="SSF158573">
    <property type="entry name" value="GINS helical bundle-like"/>
    <property type="match status" value="1"/>
</dbReference>
<evidence type="ECO:0000256" key="3">
    <source>
        <dbReference type="ARBA" id="ARBA00022705"/>
    </source>
</evidence>
<dbReference type="EMBL" id="LXWW01000511">
    <property type="protein sequence ID" value="OAO12818.1"/>
    <property type="molecule type" value="Genomic_DNA"/>
</dbReference>
<dbReference type="GO" id="GO:1902983">
    <property type="term" value="P:DNA strand elongation involved in mitotic DNA replication"/>
    <property type="evidence" value="ECO:0007669"/>
    <property type="project" value="TreeGrafter"/>
</dbReference>
<evidence type="ECO:0000313" key="8">
    <source>
        <dbReference type="EMBL" id="OAO14864.1"/>
    </source>
</evidence>
<evidence type="ECO:0000259" key="6">
    <source>
        <dbReference type="Pfam" id="PF24997"/>
    </source>
</evidence>
<dbReference type="GO" id="GO:0000811">
    <property type="term" value="C:GINS complex"/>
    <property type="evidence" value="ECO:0007669"/>
    <property type="project" value="InterPro"/>
</dbReference>
<organism evidence="8 9">
    <name type="scientific">Blastocystis sp. subtype 1 (strain ATCC 50177 / NandII)</name>
    <dbReference type="NCBI Taxonomy" id="478820"/>
    <lineage>
        <taxon>Eukaryota</taxon>
        <taxon>Sar</taxon>
        <taxon>Stramenopiles</taxon>
        <taxon>Bigyra</taxon>
        <taxon>Opalozoa</taxon>
        <taxon>Opalinata</taxon>
        <taxon>Blastocystidae</taxon>
        <taxon>Blastocystis</taxon>
    </lineage>
</organism>
<dbReference type="STRING" id="478820.A0A196SFW5"/>
<evidence type="ECO:0000256" key="4">
    <source>
        <dbReference type="ARBA" id="ARBA00023242"/>
    </source>
</evidence>
<comment type="subcellular location">
    <subcellularLocation>
        <location evidence="1">Nucleus</location>
    </subcellularLocation>
</comment>
<dbReference type="CDD" id="cd11710">
    <property type="entry name" value="GINS_A_psf1"/>
    <property type="match status" value="1"/>
</dbReference>
<comment type="caution">
    <text evidence="8">The sequence shown here is derived from an EMBL/GenBank/DDBJ whole genome shotgun (WGS) entry which is preliminary data.</text>
</comment>
<dbReference type="InterPro" id="IPR056783">
    <property type="entry name" value="PSF1_C"/>
</dbReference>
<evidence type="ECO:0000256" key="2">
    <source>
        <dbReference type="ARBA" id="ARBA00006677"/>
    </source>
</evidence>
<feature type="domain" description="DNA replication complex GINS protein PSF1 C-terminal" evidence="6">
    <location>
        <begin position="161"/>
        <end position="206"/>
    </location>
</feature>
<dbReference type="CDD" id="cd21696">
    <property type="entry name" value="GINS_B_Psf1"/>
    <property type="match status" value="1"/>
</dbReference>
<sequence>MAYTITNRATELIKELKRSDWVPKYNEEGINAVLDEMDDTMEKIVDIYVGMEEVTGEMPESEEGQVDEEKEQIISGYNTILNIHHCAFYHDKRCLLAYLKHRLGKIRDYRWEKGNLLSDDAQSLLSKGEIQFFQKYDDLLSSYMQRSGFDLTSNMYPPHSLYVEVVATQDVGEIMTPSGAVNLEKNSIHYLRLSDIEYLIRQGALKVKKVN</sequence>
<dbReference type="InterPro" id="IPR036224">
    <property type="entry name" value="GINS_bundle-like_dom_sf"/>
</dbReference>
<dbReference type="Pfam" id="PF24997">
    <property type="entry name" value="PSF1_C"/>
    <property type="match status" value="1"/>
</dbReference>
<keyword evidence="3" id="KW-0235">DNA replication</keyword>
<dbReference type="OrthoDB" id="10252587at2759"/>
<dbReference type="EMBL" id="LXWW01000206">
    <property type="protein sequence ID" value="OAO14864.1"/>
    <property type="molecule type" value="Genomic_DNA"/>
</dbReference>
<accession>A0A196SFW5</accession>
<dbReference type="AlphaFoldDB" id="A0A196SFW5"/>
<keyword evidence="4" id="KW-0539">Nucleus</keyword>
<evidence type="ECO:0000313" key="9">
    <source>
        <dbReference type="Proteomes" id="UP000078348"/>
    </source>
</evidence>
<keyword evidence="9" id="KW-1185">Reference proteome</keyword>
<evidence type="ECO:0000259" key="5">
    <source>
        <dbReference type="Pfam" id="PF05916"/>
    </source>
</evidence>
<evidence type="ECO:0000313" key="7">
    <source>
        <dbReference type="EMBL" id="OAO12818.1"/>
    </source>
</evidence>
<comment type="similarity">
    <text evidence="2">Belongs to the GINS1/PSF1 family.</text>
</comment>
<name>A0A196SFW5_BLAHN</name>
<dbReference type="PANTHER" id="PTHR12914">
    <property type="entry name" value="PARTNER OF SLD5"/>
    <property type="match status" value="1"/>
</dbReference>
<dbReference type="PANTHER" id="PTHR12914:SF2">
    <property type="entry name" value="DNA REPLICATION COMPLEX GINS PROTEIN PSF1"/>
    <property type="match status" value="1"/>
</dbReference>
<dbReference type="Pfam" id="PF05916">
    <property type="entry name" value="Sld5"/>
    <property type="match status" value="1"/>
</dbReference>
<proteinExistence type="inferred from homology"/>